<evidence type="ECO:0000256" key="5">
    <source>
        <dbReference type="ARBA" id="ARBA00022989"/>
    </source>
</evidence>
<keyword evidence="5 7" id="KW-1133">Transmembrane helix</keyword>
<evidence type="ECO:0000256" key="3">
    <source>
        <dbReference type="ARBA" id="ARBA00022475"/>
    </source>
</evidence>
<dbReference type="InterPro" id="IPR018629">
    <property type="entry name" value="XK-rel"/>
</dbReference>
<organism evidence="9 10">
    <name type="scientific">Albula goreensis</name>
    <dbReference type="NCBI Taxonomy" id="1534307"/>
    <lineage>
        <taxon>Eukaryota</taxon>
        <taxon>Metazoa</taxon>
        <taxon>Chordata</taxon>
        <taxon>Craniata</taxon>
        <taxon>Vertebrata</taxon>
        <taxon>Euteleostomi</taxon>
        <taxon>Actinopterygii</taxon>
        <taxon>Neopterygii</taxon>
        <taxon>Teleostei</taxon>
        <taxon>Albuliformes</taxon>
        <taxon>Albulidae</taxon>
        <taxon>Albula</taxon>
    </lineage>
</organism>
<comment type="caution">
    <text evidence="9">The sequence shown here is derived from an EMBL/GenBank/DDBJ whole genome shotgun (WGS) entry which is preliminary data.</text>
</comment>
<evidence type="ECO:0000313" key="9">
    <source>
        <dbReference type="EMBL" id="KAI1897226.1"/>
    </source>
</evidence>
<reference evidence="9" key="1">
    <citation type="submission" date="2021-01" db="EMBL/GenBank/DDBJ databases">
        <authorList>
            <person name="Zahm M."/>
            <person name="Roques C."/>
            <person name="Cabau C."/>
            <person name="Klopp C."/>
            <person name="Donnadieu C."/>
            <person name="Jouanno E."/>
            <person name="Lampietro C."/>
            <person name="Louis A."/>
            <person name="Herpin A."/>
            <person name="Echchiki A."/>
            <person name="Berthelot C."/>
            <person name="Parey E."/>
            <person name="Roest-Crollius H."/>
            <person name="Braasch I."/>
            <person name="Postlethwait J."/>
            <person name="Bobe J."/>
            <person name="Montfort J."/>
            <person name="Bouchez O."/>
            <person name="Begum T."/>
            <person name="Mejri S."/>
            <person name="Adams A."/>
            <person name="Chen W.-J."/>
            <person name="Guiguen Y."/>
        </authorList>
    </citation>
    <scope>NUCLEOTIDE SEQUENCE</scope>
    <source>
        <tissue evidence="9">Blood</tissue>
    </source>
</reference>
<dbReference type="PANTHER" id="PTHR16024">
    <property type="entry name" value="XK-RELATED PROTEIN"/>
    <property type="match status" value="1"/>
</dbReference>
<sequence length="631" mass="69176">MPTLGRRGCWTAWCQVFLFGVSAIVILAERTALIYCFVYYLWFGHMLWAGLTLGLALPGLAVQILSFLWYHADGDQRKCFLSLIHLLHLGIFKRFGDCMSSVWHMHRTAGDLGVAVMQQADVSALRLLEALLLTLPQTLLQSYILITSDEGLLSPVSFCCGLCLLSLSWALVLYSRACCLIRPGHLAMPPAALLCQLLWRAGMLGARIFSLMFFARIFRWWVYGILGFHWLSASFWLVSQQTDICISPWRWRLFNCMLGAVHVFCFLNVKDGPSRFRMAGFYMVMLLENATLLLSASDFLSEASWESMSFPTAVLCSFLLGATSLVLYYRFLHPKSTEISLSLRHGHISSACLERGESSFSLGGTKSMPVPSDHGRGVFTLPGLAGSMAEHSGPCGAKPDSQCRHHHWLLIRLALKTGDLAKINLAYGAGGVAAMLDVEECNPEIKERDGCAPPVLARPEDEEKQVTAPLSDCKEEFQSISDATSPGAGDEDEEDEDDSLEMQSPPESPASEFKRGSPEGKSVLGDSPEPTFCPTESSSTLYFSADPQSPSSASNPGLDRDPGFGENPPELSPIAADAGLQGDLRGPLGRLEPRYTSTPKLDSGAQEQPGPFSGGPRRQLAPFKKEEDGRI</sequence>
<accession>A0A8T3DMH6</accession>
<feature type="compositionally biased region" description="Acidic residues" evidence="8">
    <location>
        <begin position="489"/>
        <end position="500"/>
    </location>
</feature>
<keyword evidence="3" id="KW-1003">Cell membrane</keyword>
<proteinExistence type="inferred from homology"/>
<evidence type="ECO:0000313" key="10">
    <source>
        <dbReference type="Proteomes" id="UP000829720"/>
    </source>
</evidence>
<feature type="transmembrane region" description="Helical" evidence="7">
    <location>
        <begin position="281"/>
        <end position="300"/>
    </location>
</feature>
<gene>
    <name evidence="9" type="ORF">AGOR_G00081080</name>
</gene>
<dbReference type="EMBL" id="JAERUA010000007">
    <property type="protein sequence ID" value="KAI1897226.1"/>
    <property type="molecule type" value="Genomic_DNA"/>
</dbReference>
<comment type="subcellular location">
    <subcellularLocation>
        <location evidence="1">Cell membrane</location>
        <topology evidence="1">Multi-pass membrane protein</topology>
    </subcellularLocation>
    <subcellularLocation>
        <location evidence="7">Membrane</location>
        <topology evidence="7">Multi-pass membrane protein</topology>
    </subcellularLocation>
</comment>
<keyword evidence="6 7" id="KW-0472">Membrane</keyword>
<feature type="transmembrane region" description="Helical" evidence="7">
    <location>
        <begin position="220"/>
        <end position="239"/>
    </location>
</feature>
<evidence type="ECO:0000256" key="1">
    <source>
        <dbReference type="ARBA" id="ARBA00004651"/>
    </source>
</evidence>
<feature type="transmembrane region" description="Helical" evidence="7">
    <location>
        <begin position="152"/>
        <end position="174"/>
    </location>
</feature>
<evidence type="ECO:0000256" key="2">
    <source>
        <dbReference type="ARBA" id="ARBA00008789"/>
    </source>
</evidence>
<dbReference type="GO" id="GO:0005886">
    <property type="term" value="C:plasma membrane"/>
    <property type="evidence" value="ECO:0007669"/>
    <property type="project" value="UniProtKB-SubCell"/>
</dbReference>
<protein>
    <recommendedName>
        <fullName evidence="7">XK-related protein</fullName>
    </recommendedName>
</protein>
<dbReference type="AlphaFoldDB" id="A0A8T3DMH6"/>
<evidence type="ECO:0000256" key="7">
    <source>
        <dbReference type="RuleBase" id="RU910716"/>
    </source>
</evidence>
<dbReference type="PANTHER" id="PTHR16024:SF15">
    <property type="entry name" value="XK-RELATED PROTEIN 5"/>
    <property type="match status" value="1"/>
</dbReference>
<feature type="transmembrane region" description="Helical" evidence="7">
    <location>
        <begin position="186"/>
        <end position="214"/>
    </location>
</feature>
<evidence type="ECO:0000256" key="8">
    <source>
        <dbReference type="SAM" id="MobiDB-lite"/>
    </source>
</evidence>
<name>A0A8T3DMH6_9TELE</name>
<dbReference type="InterPro" id="IPR050895">
    <property type="entry name" value="XK-related_scramblase"/>
</dbReference>
<feature type="transmembrane region" description="Helical" evidence="7">
    <location>
        <begin position="12"/>
        <end position="42"/>
    </location>
</feature>
<comment type="similarity">
    <text evidence="2 7">Belongs to the XK family.</text>
</comment>
<dbReference type="Proteomes" id="UP000829720">
    <property type="component" value="Unassembled WGS sequence"/>
</dbReference>
<feature type="compositionally biased region" description="Polar residues" evidence="8">
    <location>
        <begin position="534"/>
        <end position="555"/>
    </location>
</feature>
<dbReference type="Pfam" id="PF09815">
    <property type="entry name" value="XK-related"/>
    <property type="match status" value="1"/>
</dbReference>
<evidence type="ECO:0000256" key="6">
    <source>
        <dbReference type="ARBA" id="ARBA00023136"/>
    </source>
</evidence>
<feature type="transmembrane region" description="Helical" evidence="7">
    <location>
        <begin position="251"/>
        <end position="269"/>
    </location>
</feature>
<feature type="region of interest" description="Disordered" evidence="8">
    <location>
        <begin position="449"/>
        <end position="631"/>
    </location>
</feature>
<keyword evidence="10" id="KW-1185">Reference proteome</keyword>
<feature type="transmembrane region" description="Helical" evidence="7">
    <location>
        <begin position="312"/>
        <end position="331"/>
    </location>
</feature>
<feature type="transmembrane region" description="Helical" evidence="7">
    <location>
        <begin position="48"/>
        <end position="70"/>
    </location>
</feature>
<keyword evidence="4 7" id="KW-0812">Transmembrane</keyword>
<dbReference type="OrthoDB" id="6348184at2759"/>
<evidence type="ECO:0000256" key="4">
    <source>
        <dbReference type="ARBA" id="ARBA00022692"/>
    </source>
</evidence>